<dbReference type="PANTHER" id="PTHR10598:SF0">
    <property type="entry name" value="SET1_ASH2 HISTONE METHYLTRANSFERASE COMPLEX SUBUNIT ASH2"/>
    <property type="match status" value="1"/>
</dbReference>
<dbReference type="InterPro" id="IPR037353">
    <property type="entry name" value="ASH2"/>
</dbReference>
<protein>
    <submittedName>
        <fullName evidence="2">Uncharacterized protein</fullName>
    </submittedName>
</protein>
<sequence length="177" mass="19369">MGCGALSQSSDAGDVLGVTINLPPREDGIDDLIKRSWNFTGDTRYMKFRAPPMDVVPGSEIRFFRSGEDLGVAFRDLYRGQHRPYTLAILSLSSRPQPTGKYHPAISCFHGCSVTVNFGPDFRYPIPEGARAMCDANMLPLWEEIREGKNLPEGSEMELESGYGTPVDPGTPVGGNV</sequence>
<proteinExistence type="predicted"/>
<feature type="compositionally biased region" description="Low complexity" evidence="1">
    <location>
        <begin position="162"/>
        <end position="171"/>
    </location>
</feature>
<organism evidence="2 3">
    <name type="scientific">Rhizophlyctis rosea</name>
    <dbReference type="NCBI Taxonomy" id="64517"/>
    <lineage>
        <taxon>Eukaryota</taxon>
        <taxon>Fungi</taxon>
        <taxon>Fungi incertae sedis</taxon>
        <taxon>Chytridiomycota</taxon>
        <taxon>Chytridiomycota incertae sedis</taxon>
        <taxon>Chytridiomycetes</taxon>
        <taxon>Rhizophlyctidales</taxon>
        <taxon>Rhizophlyctidaceae</taxon>
        <taxon>Rhizophlyctis</taxon>
    </lineage>
</organism>
<dbReference type="GO" id="GO:0048188">
    <property type="term" value="C:Set1C/COMPASS complex"/>
    <property type="evidence" value="ECO:0007669"/>
    <property type="project" value="InterPro"/>
</dbReference>
<evidence type="ECO:0000313" key="2">
    <source>
        <dbReference type="EMBL" id="KAJ3049609.1"/>
    </source>
</evidence>
<dbReference type="PANTHER" id="PTHR10598">
    <property type="entry name" value="SET1/ASH2 HISTONE METHYLTRANSFERASE COMPLEX SUBUNIT ASH2"/>
    <property type="match status" value="1"/>
</dbReference>
<feature type="non-terminal residue" evidence="2">
    <location>
        <position position="177"/>
    </location>
</feature>
<accession>A0AAD5S900</accession>
<comment type="caution">
    <text evidence="2">The sequence shown here is derived from an EMBL/GenBank/DDBJ whole genome shotgun (WGS) entry which is preliminary data.</text>
</comment>
<dbReference type="GO" id="GO:0000976">
    <property type="term" value="F:transcription cis-regulatory region binding"/>
    <property type="evidence" value="ECO:0007669"/>
    <property type="project" value="TreeGrafter"/>
</dbReference>
<dbReference type="EMBL" id="JADGJD010000621">
    <property type="protein sequence ID" value="KAJ3049609.1"/>
    <property type="molecule type" value="Genomic_DNA"/>
</dbReference>
<evidence type="ECO:0000256" key="1">
    <source>
        <dbReference type="SAM" id="MobiDB-lite"/>
    </source>
</evidence>
<dbReference type="Gene3D" id="2.60.120.920">
    <property type="match status" value="1"/>
</dbReference>
<dbReference type="InterPro" id="IPR043136">
    <property type="entry name" value="B30.2/SPRY_sf"/>
</dbReference>
<gene>
    <name evidence="2" type="ORF">HK097_009428</name>
</gene>
<dbReference type="Proteomes" id="UP001212841">
    <property type="component" value="Unassembled WGS sequence"/>
</dbReference>
<reference evidence="2" key="1">
    <citation type="submission" date="2020-05" db="EMBL/GenBank/DDBJ databases">
        <title>Phylogenomic resolution of chytrid fungi.</title>
        <authorList>
            <person name="Stajich J.E."/>
            <person name="Amses K."/>
            <person name="Simmons R."/>
            <person name="Seto K."/>
            <person name="Myers J."/>
            <person name="Bonds A."/>
            <person name="Quandt C.A."/>
            <person name="Barry K."/>
            <person name="Liu P."/>
            <person name="Grigoriev I."/>
            <person name="Longcore J.E."/>
            <person name="James T.Y."/>
        </authorList>
    </citation>
    <scope>NUCLEOTIDE SEQUENCE</scope>
    <source>
        <strain evidence="2">JEL0318</strain>
    </source>
</reference>
<feature type="region of interest" description="Disordered" evidence="1">
    <location>
        <begin position="154"/>
        <end position="177"/>
    </location>
</feature>
<evidence type="ECO:0000313" key="3">
    <source>
        <dbReference type="Proteomes" id="UP001212841"/>
    </source>
</evidence>
<keyword evidence="3" id="KW-1185">Reference proteome</keyword>
<name>A0AAD5S900_9FUNG</name>
<dbReference type="AlphaFoldDB" id="A0AAD5S900"/>